<dbReference type="InterPro" id="IPR044084">
    <property type="entry name" value="AvModA-like_subst-bd"/>
</dbReference>
<dbReference type="InterPro" id="IPR050682">
    <property type="entry name" value="ModA/WtpA"/>
</dbReference>
<accession>A0ABT5YMJ5</accession>
<protein>
    <submittedName>
        <fullName evidence="5">Molybdate ABC transporter substrate-binding protein</fullName>
    </submittedName>
</protein>
<gene>
    <name evidence="5" type="primary">modA</name>
    <name evidence="5" type="ORF">P2G67_08720</name>
</gene>
<keyword evidence="6" id="KW-1185">Reference proteome</keyword>
<dbReference type="PANTHER" id="PTHR30632:SF14">
    <property type="entry name" value="TUNGSTATE_MOLYBDATE_CHROMATE-BINDING PROTEIN MODA"/>
    <property type="match status" value="1"/>
</dbReference>
<organism evidence="5 6">
    <name type="scientific">Aquibaculum arenosum</name>
    <dbReference type="NCBI Taxonomy" id="3032591"/>
    <lineage>
        <taxon>Bacteria</taxon>
        <taxon>Pseudomonadati</taxon>
        <taxon>Pseudomonadota</taxon>
        <taxon>Alphaproteobacteria</taxon>
        <taxon>Rhodospirillales</taxon>
        <taxon>Rhodovibrionaceae</taxon>
        <taxon>Aquibaculum</taxon>
    </lineage>
</organism>
<evidence type="ECO:0000313" key="6">
    <source>
        <dbReference type="Proteomes" id="UP001215503"/>
    </source>
</evidence>
<comment type="similarity">
    <text evidence="1">Belongs to the bacterial solute-binding protein ModA family.</text>
</comment>
<evidence type="ECO:0000256" key="4">
    <source>
        <dbReference type="SAM" id="SignalP"/>
    </source>
</evidence>
<feature type="chain" id="PRO_5047295210" evidence="4">
    <location>
        <begin position="24"/>
        <end position="263"/>
    </location>
</feature>
<dbReference type="EMBL" id="JARHUD010000004">
    <property type="protein sequence ID" value="MDF2096056.1"/>
    <property type="molecule type" value="Genomic_DNA"/>
</dbReference>
<proteinExistence type="inferred from homology"/>
<dbReference type="RefSeq" id="WP_275822085.1">
    <property type="nucleotide sequence ID" value="NZ_JARHUD010000004.1"/>
</dbReference>
<evidence type="ECO:0000313" key="5">
    <source>
        <dbReference type="EMBL" id="MDF2096056.1"/>
    </source>
</evidence>
<feature type="signal peptide" evidence="4">
    <location>
        <begin position="1"/>
        <end position="23"/>
    </location>
</feature>
<dbReference type="PIRSF" id="PIRSF004846">
    <property type="entry name" value="ModA"/>
    <property type="match status" value="1"/>
</dbReference>
<dbReference type="NCBIfam" id="TIGR01256">
    <property type="entry name" value="modA"/>
    <property type="match status" value="1"/>
</dbReference>
<reference evidence="5 6" key="1">
    <citation type="submission" date="2023-03" db="EMBL/GenBank/DDBJ databases">
        <title>Fodinicurvata sp. CAU 1616 isolated from sea sendiment.</title>
        <authorList>
            <person name="Kim W."/>
        </authorList>
    </citation>
    <scope>NUCLEOTIDE SEQUENCE [LARGE SCALE GENOMIC DNA]</scope>
    <source>
        <strain evidence="5 6">CAU 1616</strain>
    </source>
</reference>
<keyword evidence="2" id="KW-0479">Metal-binding</keyword>
<evidence type="ECO:0000256" key="1">
    <source>
        <dbReference type="ARBA" id="ARBA00009175"/>
    </source>
</evidence>
<dbReference type="Gene3D" id="3.40.190.10">
    <property type="entry name" value="Periplasmic binding protein-like II"/>
    <property type="match status" value="2"/>
</dbReference>
<sequence>MHRLLPMVIVAALALLPWRTAMAQALVAAASDLQFALSELAEAFERDSGEPLRLVFGSSGNLTRQIANGAPFELFLSADEAYVERLVEGDHTRDDGALYAQGRLVLLLPAGSPLFEDGAVDDLRLEDLGEAVAAGHLTRLAIANPEHAPYGRAAREALEASGVWEALQPTLVLGENVSQAAQFALTGAAQGGLVAYSLVLAPTMEGRGDYALIDETLHSPLRQRMVLTRKAGAVAEAFYDYLQTEEARDLLDRYGFALPDAVE</sequence>
<comment type="caution">
    <text evidence="5">The sequence shown here is derived from an EMBL/GenBank/DDBJ whole genome shotgun (WGS) entry which is preliminary data.</text>
</comment>
<dbReference type="CDD" id="cd13539">
    <property type="entry name" value="PBP2_AvModA"/>
    <property type="match status" value="1"/>
</dbReference>
<dbReference type="InterPro" id="IPR005950">
    <property type="entry name" value="ModA"/>
</dbReference>
<name>A0ABT5YMJ5_9PROT</name>
<evidence type="ECO:0000256" key="2">
    <source>
        <dbReference type="ARBA" id="ARBA00022723"/>
    </source>
</evidence>
<evidence type="ECO:0000256" key="3">
    <source>
        <dbReference type="ARBA" id="ARBA00022729"/>
    </source>
</evidence>
<keyword evidence="3 4" id="KW-0732">Signal</keyword>
<dbReference type="Pfam" id="PF13531">
    <property type="entry name" value="SBP_bac_11"/>
    <property type="match status" value="1"/>
</dbReference>
<dbReference type="PANTHER" id="PTHR30632">
    <property type="entry name" value="MOLYBDATE-BINDING PERIPLASMIC PROTEIN"/>
    <property type="match status" value="1"/>
</dbReference>
<dbReference type="SUPFAM" id="SSF53850">
    <property type="entry name" value="Periplasmic binding protein-like II"/>
    <property type="match status" value="1"/>
</dbReference>
<dbReference type="Proteomes" id="UP001215503">
    <property type="component" value="Unassembled WGS sequence"/>
</dbReference>